<evidence type="ECO:0000313" key="2">
    <source>
        <dbReference type="EMBL" id="PKR88583.1"/>
    </source>
</evidence>
<reference evidence="2 3" key="1">
    <citation type="submission" date="2017-12" db="EMBL/GenBank/DDBJ databases">
        <title>Anaerobic carbon monoxide metabolism by Pleomorphomonas carboxyditropha sp. nov., a new mesophilic hydrogenogenic carboxidotroph.</title>
        <authorList>
            <person name="Esquivel-Elizondo S."/>
            <person name="Krajmalnik-Brown R."/>
        </authorList>
    </citation>
    <scope>NUCLEOTIDE SEQUENCE [LARGE SCALE GENOMIC DNA]</scope>
    <source>
        <strain evidence="2 3">R5-392</strain>
    </source>
</reference>
<dbReference type="Gene3D" id="3.40.50.1820">
    <property type="entry name" value="alpha/beta hydrolase"/>
    <property type="match status" value="1"/>
</dbReference>
<dbReference type="SUPFAM" id="SSF53474">
    <property type="entry name" value="alpha/beta-Hydrolases"/>
    <property type="match status" value="1"/>
</dbReference>
<gene>
    <name evidence="2" type="ORF">CXZ10_14390</name>
</gene>
<feature type="signal peptide" evidence="1">
    <location>
        <begin position="1"/>
        <end position="25"/>
    </location>
</feature>
<evidence type="ECO:0000256" key="1">
    <source>
        <dbReference type="SAM" id="SignalP"/>
    </source>
</evidence>
<name>A0A2N3LVJ3_9HYPH</name>
<evidence type="ECO:0008006" key="4">
    <source>
        <dbReference type="Google" id="ProtNLM"/>
    </source>
</evidence>
<dbReference type="AlphaFoldDB" id="A0A2N3LVJ3"/>
<dbReference type="PIRSF" id="PIRSF033909">
    <property type="entry name" value="UCP033909"/>
    <property type="match status" value="1"/>
</dbReference>
<comment type="caution">
    <text evidence="2">The sequence shown here is derived from an EMBL/GenBank/DDBJ whole genome shotgun (WGS) entry which is preliminary data.</text>
</comment>
<dbReference type="InterPro" id="IPR014586">
    <property type="entry name" value="UCP033909"/>
</dbReference>
<organism evidence="2 3">
    <name type="scientific">Pleomorphomonas diazotrophica</name>
    <dbReference type="NCBI Taxonomy" id="1166257"/>
    <lineage>
        <taxon>Bacteria</taxon>
        <taxon>Pseudomonadati</taxon>
        <taxon>Pseudomonadota</taxon>
        <taxon>Alphaproteobacteria</taxon>
        <taxon>Hyphomicrobiales</taxon>
        <taxon>Pleomorphomonadaceae</taxon>
        <taxon>Pleomorphomonas</taxon>
    </lineage>
</organism>
<proteinExistence type="predicted"/>
<dbReference type="PANTHER" id="PTHR36513:SF1">
    <property type="entry name" value="TRANSMEMBRANE PROTEIN"/>
    <property type="match status" value="1"/>
</dbReference>
<keyword evidence="1" id="KW-0732">Signal</keyword>
<dbReference type="Pfam" id="PF05990">
    <property type="entry name" value="DUF900"/>
    <property type="match status" value="1"/>
</dbReference>
<accession>A0A2N3LVJ3</accession>
<dbReference type="EMBL" id="PJNW01000011">
    <property type="protein sequence ID" value="PKR88583.1"/>
    <property type="molecule type" value="Genomic_DNA"/>
</dbReference>
<sequence length="396" mass="42406">MFLLQVAMRFRLALVLSLLFLAACAGSRPDGGALEVTALPASGAIEHELLVAATRERAASGPAMFNGERASRLDFADLSISVPAKHRSGDIEWPSPLPGDPKTQFVARSLAYVDGASTFKKRLSERVAALPKGRRAVAVIVHGFNNDFDEAVFRATQIVHDTGFDGVPVLFTWASRGSVFDYVYDRDSATIARDGLEELLRIASDSGVEDLYVFAHSMGTWATVEALRQAKIAGNGDFKGKLRTVVLAAPDIDVDVFKSEMQVIGRPKYPFILFSSSDDQALWLSGLIAGEKPRLGAYTEDKKAIADLGVIVIDISGTEAKDSLAHNKFAVVLPEFVNRIGERLRHGDRLATGRSSLSESARSLTGSFGSLLGTTAGAVVTLPAYLLTLPVKAVGG</sequence>
<dbReference type="InterPro" id="IPR010297">
    <property type="entry name" value="DUF900_hydrolase"/>
</dbReference>
<dbReference type="InterPro" id="IPR029058">
    <property type="entry name" value="AB_hydrolase_fold"/>
</dbReference>
<feature type="chain" id="PRO_5014788097" description="Esterase" evidence="1">
    <location>
        <begin position="26"/>
        <end position="396"/>
    </location>
</feature>
<dbReference type="Proteomes" id="UP000233491">
    <property type="component" value="Unassembled WGS sequence"/>
</dbReference>
<evidence type="ECO:0000313" key="3">
    <source>
        <dbReference type="Proteomes" id="UP000233491"/>
    </source>
</evidence>
<protein>
    <recommendedName>
        <fullName evidence="4">Esterase</fullName>
    </recommendedName>
</protein>
<keyword evidence="3" id="KW-1185">Reference proteome</keyword>
<dbReference type="PANTHER" id="PTHR36513">
    <property type="entry name" value="ABC TRANSMEMBRANE TYPE-1 DOMAIN-CONTAINING PROTEIN"/>
    <property type="match status" value="1"/>
</dbReference>